<organism evidence="6 7">
    <name type="scientific">Leptotrombidium deliense</name>
    <dbReference type="NCBI Taxonomy" id="299467"/>
    <lineage>
        <taxon>Eukaryota</taxon>
        <taxon>Metazoa</taxon>
        <taxon>Ecdysozoa</taxon>
        <taxon>Arthropoda</taxon>
        <taxon>Chelicerata</taxon>
        <taxon>Arachnida</taxon>
        <taxon>Acari</taxon>
        <taxon>Acariformes</taxon>
        <taxon>Trombidiformes</taxon>
        <taxon>Prostigmata</taxon>
        <taxon>Anystina</taxon>
        <taxon>Parasitengona</taxon>
        <taxon>Trombiculoidea</taxon>
        <taxon>Trombiculidae</taxon>
        <taxon>Leptotrombidium</taxon>
    </lineage>
</organism>
<keyword evidence="2" id="KW-0677">Repeat</keyword>
<dbReference type="InterPro" id="IPR001680">
    <property type="entry name" value="WD40_rpt"/>
</dbReference>
<gene>
    <name evidence="4" type="primary">Ciao1</name>
    <name evidence="6" type="ORF">B4U80_05817</name>
</gene>
<feature type="repeat" description="WD" evidence="5">
    <location>
        <begin position="99"/>
        <end position="131"/>
    </location>
</feature>
<dbReference type="PANTHER" id="PTHR19920:SF0">
    <property type="entry name" value="CYTOSOLIC IRON-SULFUR PROTEIN ASSEMBLY PROTEIN CIAO1-RELATED"/>
    <property type="match status" value="1"/>
</dbReference>
<sequence length="317" mass="36522">MSLKCVAVLEGHCDRVWSVAWNRKGDLMASCSSDKTIRLWTKREDVWVCETELSEGHQRTIRSVAFARFDDNYLASCSFDATTCIWDKSKGNWDCTLNLEGHENECKSVSWSASGRFLATCSRDKTVWIWERIDEEYECASVLTSHTQDVKKVLWHPKDDLLVSCGYDNTIRLYREEDDDWSCYETLDAHESTVWSIDFNKTGDKLASCSDDKTVRIWKFNGSKWSCVCTLSGYHQRSIYDISWSRCTNLIATAAGDDRICIFKEDETSEDDYRLVCKHESAHLCDVNSVEWNPVDSELLASCGDDNLVKLWRIKHS</sequence>
<keyword evidence="7" id="KW-1185">Reference proteome</keyword>
<dbReference type="GO" id="GO:0097361">
    <property type="term" value="C:cytosolic [4Fe-4S] assembly targeting complex"/>
    <property type="evidence" value="ECO:0007669"/>
    <property type="project" value="InterPro"/>
</dbReference>
<evidence type="ECO:0000256" key="1">
    <source>
        <dbReference type="ARBA" id="ARBA00022574"/>
    </source>
</evidence>
<dbReference type="FunFam" id="2.130.10.10:FF:000136">
    <property type="entry name" value="Probable cytosolic iron-sulfur protein assembly protein CIAO1"/>
    <property type="match status" value="1"/>
</dbReference>
<accession>A0A443S951</accession>
<keyword evidence="1 5" id="KW-0853">WD repeat</keyword>
<dbReference type="VEuPathDB" id="VectorBase:LDEU007999"/>
<dbReference type="InterPro" id="IPR015943">
    <property type="entry name" value="WD40/YVTN_repeat-like_dom_sf"/>
</dbReference>
<evidence type="ECO:0000256" key="4">
    <source>
        <dbReference type="HAMAP-Rule" id="MF_03037"/>
    </source>
</evidence>
<comment type="function">
    <text evidence="3">Key component of the cytosolic iron-sulfur protein assembly (CIA) complex, a multiprotein complex that mediates the incorporation of iron-sulfur cluster into extramitochondrial Fe/S proteins. As a CIA complex component, interacts specifically with CIAO2A or CIAO2B and MMS19 to assist different branches of iron-sulfur protein assembly, depending of its interactors. The complex CIAO1:CIAO2B:MMS19 binds to and facilitates the assembly of most cytosolic-nuclear Fe/S proteins. CIAO1:CIAO2A specifically matures ACO1 and stabilizes IREB2. Seems to specifically modulate the transactivation activity of WT1. As part of the mitotic spindle-associated MMXD complex it may play a role in chromosome segregation.</text>
</comment>
<feature type="repeat" description="WD" evidence="5">
    <location>
        <begin position="143"/>
        <end position="174"/>
    </location>
</feature>
<evidence type="ECO:0000313" key="6">
    <source>
        <dbReference type="EMBL" id="RWS24041.1"/>
    </source>
</evidence>
<dbReference type="AlphaFoldDB" id="A0A443S951"/>
<dbReference type="SMART" id="SM00320">
    <property type="entry name" value="WD40"/>
    <property type="match status" value="7"/>
</dbReference>
<dbReference type="HAMAP" id="MF_03037">
    <property type="entry name" value="ciao1"/>
    <property type="match status" value="1"/>
</dbReference>
<proteinExistence type="inferred from homology"/>
<feature type="repeat" description="WD" evidence="5">
    <location>
        <begin position="54"/>
        <end position="87"/>
    </location>
</feature>
<dbReference type="CDD" id="cd00200">
    <property type="entry name" value="WD40"/>
    <property type="match status" value="1"/>
</dbReference>
<feature type="repeat" description="WD" evidence="5">
    <location>
        <begin position="280"/>
        <end position="317"/>
    </location>
</feature>
<dbReference type="PANTHER" id="PTHR19920">
    <property type="entry name" value="WD40 PROTEIN CIAO1"/>
    <property type="match status" value="1"/>
</dbReference>
<dbReference type="InterPro" id="IPR028608">
    <property type="entry name" value="CIAO1/Cia1"/>
</dbReference>
<evidence type="ECO:0000256" key="3">
    <source>
        <dbReference type="ARBA" id="ARBA00060126"/>
    </source>
</evidence>
<dbReference type="InterPro" id="IPR020472">
    <property type="entry name" value="WD40_PAC1"/>
</dbReference>
<name>A0A443S951_9ACAR</name>
<dbReference type="Gene3D" id="2.130.10.10">
    <property type="entry name" value="YVTN repeat-like/Quinoprotein amine dehydrogenase"/>
    <property type="match status" value="2"/>
</dbReference>
<feature type="repeat" description="WD" evidence="5">
    <location>
        <begin position="187"/>
        <end position="221"/>
    </location>
</feature>
<evidence type="ECO:0000313" key="7">
    <source>
        <dbReference type="Proteomes" id="UP000288716"/>
    </source>
</evidence>
<dbReference type="STRING" id="299467.A0A443S951"/>
<dbReference type="SUPFAM" id="SSF50978">
    <property type="entry name" value="WD40 repeat-like"/>
    <property type="match status" value="1"/>
</dbReference>
<protein>
    <recommendedName>
        <fullName evidence="4">Probable cytosolic iron-sulfur protein assembly protein Ciao1</fullName>
    </recommendedName>
</protein>
<dbReference type="EMBL" id="NCKV01005488">
    <property type="protein sequence ID" value="RWS24041.1"/>
    <property type="molecule type" value="Genomic_DNA"/>
</dbReference>
<dbReference type="OrthoDB" id="284782at2759"/>
<dbReference type="PROSITE" id="PS50082">
    <property type="entry name" value="WD_REPEATS_2"/>
    <property type="match status" value="6"/>
</dbReference>
<evidence type="ECO:0000256" key="2">
    <source>
        <dbReference type="ARBA" id="ARBA00022737"/>
    </source>
</evidence>
<feature type="repeat" description="WD" evidence="5">
    <location>
        <begin position="9"/>
        <end position="40"/>
    </location>
</feature>
<comment type="function">
    <text evidence="4">Essential component of the cytosolic iron-sulfur (Fe/S) protein assembly machinery. Required for the maturation of extramitochondrial Fe/S proteins.</text>
</comment>
<reference evidence="6 7" key="1">
    <citation type="journal article" date="2018" name="Gigascience">
        <title>Genomes of trombidid mites reveal novel predicted allergens and laterally-transferred genes associated with secondary metabolism.</title>
        <authorList>
            <person name="Dong X."/>
            <person name="Chaisiri K."/>
            <person name="Xia D."/>
            <person name="Armstrong S.D."/>
            <person name="Fang Y."/>
            <person name="Donnelly M.J."/>
            <person name="Kadowaki T."/>
            <person name="McGarry J.W."/>
            <person name="Darby A.C."/>
            <person name="Makepeace B.L."/>
        </authorList>
    </citation>
    <scope>NUCLEOTIDE SEQUENCE [LARGE SCALE GENOMIC DNA]</scope>
    <source>
        <strain evidence="6">UoL-UT</strain>
    </source>
</reference>
<dbReference type="PRINTS" id="PR00320">
    <property type="entry name" value="GPROTEINBRPT"/>
</dbReference>
<evidence type="ECO:0000256" key="5">
    <source>
        <dbReference type="PROSITE-ProRule" id="PRU00221"/>
    </source>
</evidence>
<dbReference type="PROSITE" id="PS50294">
    <property type="entry name" value="WD_REPEATS_REGION"/>
    <property type="match status" value="5"/>
</dbReference>
<dbReference type="InterPro" id="IPR036322">
    <property type="entry name" value="WD40_repeat_dom_sf"/>
</dbReference>
<dbReference type="GO" id="GO:0016226">
    <property type="term" value="P:iron-sulfur cluster assembly"/>
    <property type="evidence" value="ECO:0007669"/>
    <property type="project" value="UniProtKB-UniRule"/>
</dbReference>
<comment type="similarity">
    <text evidence="4">Belongs to the WD repeat CIA1 family.</text>
</comment>
<dbReference type="Proteomes" id="UP000288716">
    <property type="component" value="Unassembled WGS sequence"/>
</dbReference>
<dbReference type="Pfam" id="PF00400">
    <property type="entry name" value="WD40"/>
    <property type="match status" value="7"/>
</dbReference>
<comment type="caution">
    <text evidence="6">The sequence shown here is derived from an EMBL/GenBank/DDBJ whole genome shotgun (WGS) entry which is preliminary data.</text>
</comment>